<evidence type="ECO:0000256" key="6">
    <source>
        <dbReference type="ARBA" id="ARBA00022989"/>
    </source>
</evidence>
<reference evidence="9" key="1">
    <citation type="submission" date="2020-02" db="EMBL/GenBank/DDBJ databases">
        <authorList>
            <person name="Meier V. D."/>
        </authorList>
    </citation>
    <scope>NUCLEOTIDE SEQUENCE</scope>
    <source>
        <strain evidence="9">AVDCRST_MAG88</strain>
    </source>
</reference>
<feature type="transmembrane region" description="Helical" evidence="8">
    <location>
        <begin position="226"/>
        <end position="244"/>
    </location>
</feature>
<feature type="transmembrane region" description="Helical" evidence="8">
    <location>
        <begin position="100"/>
        <end position="120"/>
    </location>
</feature>
<dbReference type="Pfam" id="PF01925">
    <property type="entry name" value="TauE"/>
    <property type="match status" value="1"/>
</dbReference>
<keyword evidence="5 8" id="KW-0812">Transmembrane</keyword>
<keyword evidence="6 8" id="KW-1133">Transmembrane helix</keyword>
<evidence type="ECO:0000256" key="3">
    <source>
        <dbReference type="ARBA" id="ARBA00022448"/>
    </source>
</evidence>
<evidence type="ECO:0000256" key="7">
    <source>
        <dbReference type="ARBA" id="ARBA00023136"/>
    </source>
</evidence>
<dbReference type="EMBL" id="CADCWM010001121">
    <property type="protein sequence ID" value="CAA9588680.1"/>
    <property type="molecule type" value="Genomic_DNA"/>
</dbReference>
<keyword evidence="3" id="KW-0813">Transport</keyword>
<evidence type="ECO:0000256" key="8">
    <source>
        <dbReference type="RuleBase" id="RU363041"/>
    </source>
</evidence>
<organism evidence="9">
    <name type="scientific">uncultured Thermomicrobiales bacterium</name>
    <dbReference type="NCBI Taxonomy" id="1645740"/>
    <lineage>
        <taxon>Bacteria</taxon>
        <taxon>Pseudomonadati</taxon>
        <taxon>Thermomicrobiota</taxon>
        <taxon>Thermomicrobia</taxon>
        <taxon>Thermomicrobiales</taxon>
        <taxon>environmental samples</taxon>
    </lineage>
</organism>
<comment type="subcellular location">
    <subcellularLocation>
        <location evidence="1 8">Cell membrane</location>
        <topology evidence="1 8">Multi-pass membrane protein</topology>
    </subcellularLocation>
</comment>
<dbReference type="AlphaFoldDB" id="A0A6J4VTM4"/>
<protein>
    <recommendedName>
        <fullName evidence="8">Probable membrane transporter protein</fullName>
    </recommendedName>
</protein>
<dbReference type="GO" id="GO:0005886">
    <property type="term" value="C:plasma membrane"/>
    <property type="evidence" value="ECO:0007669"/>
    <property type="project" value="UniProtKB-SubCell"/>
</dbReference>
<accession>A0A6J4VTM4</accession>
<feature type="transmembrane region" description="Helical" evidence="8">
    <location>
        <begin position="195"/>
        <end position="214"/>
    </location>
</feature>
<feature type="transmembrane region" description="Helical" evidence="8">
    <location>
        <begin position="75"/>
        <end position="94"/>
    </location>
</feature>
<gene>
    <name evidence="9" type="ORF">AVDCRST_MAG88-4424</name>
</gene>
<keyword evidence="4 8" id="KW-1003">Cell membrane</keyword>
<evidence type="ECO:0000256" key="2">
    <source>
        <dbReference type="ARBA" id="ARBA00009142"/>
    </source>
</evidence>
<feature type="transmembrane region" description="Helical" evidence="8">
    <location>
        <begin position="36"/>
        <end position="63"/>
    </location>
</feature>
<dbReference type="InterPro" id="IPR002781">
    <property type="entry name" value="TM_pro_TauE-like"/>
</dbReference>
<sequence length="250" mass="25542">MVPLDARLALAFAVMAAAGVLKGSIGFGAPLVAVPLLAALVGTRSAVVLVSLPLFAANAAVLLGRPVDRDAVQRFMPILAGLVPMTILGGVLLARVNVATLTVAVGVVTLAFAALSLAGIQPAVPPRAERPLSALVGTVAGVLNGATSIPGPIFALYLSGLRLEKRAFVYGITLLFAVGNVTQVATYLQQRLYAGNLLLESAALVPAILLGQGLGLRIQDRLDPIMFRRVVLVAVAGAGANLLARGLGFM</sequence>
<name>A0A6J4VTM4_9BACT</name>
<evidence type="ECO:0000313" key="9">
    <source>
        <dbReference type="EMBL" id="CAA9588680.1"/>
    </source>
</evidence>
<evidence type="ECO:0000256" key="4">
    <source>
        <dbReference type="ARBA" id="ARBA00022475"/>
    </source>
</evidence>
<evidence type="ECO:0000256" key="1">
    <source>
        <dbReference type="ARBA" id="ARBA00004651"/>
    </source>
</evidence>
<feature type="transmembrane region" description="Helical" evidence="8">
    <location>
        <begin position="132"/>
        <end position="155"/>
    </location>
</feature>
<feature type="transmembrane region" description="Helical" evidence="8">
    <location>
        <begin position="167"/>
        <end position="188"/>
    </location>
</feature>
<evidence type="ECO:0000256" key="5">
    <source>
        <dbReference type="ARBA" id="ARBA00022692"/>
    </source>
</evidence>
<comment type="similarity">
    <text evidence="2 8">Belongs to the 4-toluene sulfonate uptake permease (TSUP) (TC 2.A.102) family.</text>
</comment>
<dbReference type="InterPro" id="IPR052017">
    <property type="entry name" value="TSUP"/>
</dbReference>
<dbReference type="PANTHER" id="PTHR30269:SF32">
    <property type="entry name" value="MEMBRANE TRANSPORTER PROTEIN-RELATED"/>
    <property type="match status" value="1"/>
</dbReference>
<keyword evidence="7 8" id="KW-0472">Membrane</keyword>
<dbReference type="PANTHER" id="PTHR30269">
    <property type="entry name" value="TRANSMEMBRANE PROTEIN YFCA"/>
    <property type="match status" value="1"/>
</dbReference>
<proteinExistence type="inferred from homology"/>